<keyword evidence="1" id="KW-0479">Metal-binding</keyword>
<name>A0ABQ9KNN7_HEVBR</name>
<comment type="caution">
    <text evidence="6">The sequence shown here is derived from an EMBL/GenBank/DDBJ whole genome shotgun (WGS) entry which is preliminary data.</text>
</comment>
<protein>
    <recommendedName>
        <fullName evidence="5">Zinc finger PHD-type domain-containing protein</fullName>
    </recommendedName>
</protein>
<keyword evidence="7" id="KW-1185">Reference proteome</keyword>
<dbReference type="Pfam" id="PF00628">
    <property type="entry name" value="PHD"/>
    <property type="match status" value="1"/>
</dbReference>
<sequence length="374" mass="42256">MWLKCYECSHIGSIGVAPIIEGKKNIDYSCPLSFVTSSCLSTDNTMFKSFVPNFAYRRRKLQGNSIAIFSTWAPTSTKKSGEDYLFVVSFDAPILVKEQHVVSQDEHVIGMPVIPINRCSLPNRSHASTEDVSDSSASKNSWSCKIYANPESTLKMIICDNCEEAFYLSCYNPRIKRIPLDEWFCHSCSKKHCKILEETISRSPSMIGDNDRCENYSADKSNPITLMLRDTGSFTNGVQIGKGVRIGKGFQVDVPYWLGPSTNDEDTIGELWCKEVIDGAEESANGTICGKAPLFEFQTDDWECFCSILWDPIHADCAVPQELDTDQILKQPKYIQTLRPQLQAKWQKLNRTKKKDDSMDNGDVRNIRTKKMSK</sequence>
<feature type="domain" description="Zinc finger PHD-type" evidence="5">
    <location>
        <begin position="143"/>
        <end position="189"/>
    </location>
</feature>
<evidence type="ECO:0000256" key="4">
    <source>
        <dbReference type="SAM" id="MobiDB-lite"/>
    </source>
</evidence>
<evidence type="ECO:0000256" key="1">
    <source>
        <dbReference type="ARBA" id="ARBA00022723"/>
    </source>
</evidence>
<evidence type="ECO:0000256" key="3">
    <source>
        <dbReference type="ARBA" id="ARBA00022833"/>
    </source>
</evidence>
<keyword evidence="2" id="KW-0863">Zinc-finger</keyword>
<evidence type="ECO:0000259" key="5">
    <source>
        <dbReference type="SMART" id="SM00249"/>
    </source>
</evidence>
<dbReference type="SUPFAM" id="SSF57903">
    <property type="entry name" value="FYVE/PHD zinc finger"/>
    <property type="match status" value="1"/>
</dbReference>
<evidence type="ECO:0000313" key="6">
    <source>
        <dbReference type="EMBL" id="KAJ9141317.1"/>
    </source>
</evidence>
<feature type="compositionally biased region" description="Basic and acidic residues" evidence="4">
    <location>
        <begin position="354"/>
        <end position="366"/>
    </location>
</feature>
<dbReference type="Proteomes" id="UP001174677">
    <property type="component" value="Chromosome 17"/>
</dbReference>
<dbReference type="InterPro" id="IPR013083">
    <property type="entry name" value="Znf_RING/FYVE/PHD"/>
</dbReference>
<accession>A0ABQ9KNN7</accession>
<dbReference type="InterPro" id="IPR011011">
    <property type="entry name" value="Znf_FYVE_PHD"/>
</dbReference>
<proteinExistence type="predicted"/>
<dbReference type="EMBL" id="JARPOI010000017">
    <property type="protein sequence ID" value="KAJ9141317.1"/>
    <property type="molecule type" value="Genomic_DNA"/>
</dbReference>
<evidence type="ECO:0000313" key="7">
    <source>
        <dbReference type="Proteomes" id="UP001174677"/>
    </source>
</evidence>
<keyword evidence="3" id="KW-0862">Zinc</keyword>
<reference evidence="6" key="1">
    <citation type="journal article" date="2023" name="Plant Biotechnol. J.">
        <title>Chromosome-level wild Hevea brasiliensis genome provides new tools for genomic-assisted breeding and valuable loci to elevate rubber yield.</title>
        <authorList>
            <person name="Cheng H."/>
            <person name="Song X."/>
            <person name="Hu Y."/>
            <person name="Wu T."/>
            <person name="Yang Q."/>
            <person name="An Z."/>
            <person name="Feng S."/>
            <person name="Deng Z."/>
            <person name="Wu W."/>
            <person name="Zeng X."/>
            <person name="Tu M."/>
            <person name="Wang X."/>
            <person name="Huang H."/>
        </authorList>
    </citation>
    <scope>NUCLEOTIDE SEQUENCE</scope>
    <source>
        <strain evidence="6">MT/VB/25A 57/8</strain>
    </source>
</reference>
<gene>
    <name evidence="6" type="ORF">P3X46_031865</name>
</gene>
<dbReference type="InterPro" id="IPR001965">
    <property type="entry name" value="Znf_PHD"/>
</dbReference>
<dbReference type="InterPro" id="IPR019787">
    <property type="entry name" value="Znf_PHD-finger"/>
</dbReference>
<evidence type="ECO:0000256" key="2">
    <source>
        <dbReference type="ARBA" id="ARBA00022771"/>
    </source>
</evidence>
<feature type="region of interest" description="Disordered" evidence="4">
    <location>
        <begin position="349"/>
        <end position="374"/>
    </location>
</feature>
<dbReference type="Gene3D" id="3.30.40.10">
    <property type="entry name" value="Zinc/RING finger domain, C3HC4 (zinc finger)"/>
    <property type="match status" value="1"/>
</dbReference>
<organism evidence="6 7">
    <name type="scientific">Hevea brasiliensis</name>
    <name type="common">Para rubber tree</name>
    <name type="synonym">Siphonia brasiliensis</name>
    <dbReference type="NCBI Taxonomy" id="3981"/>
    <lineage>
        <taxon>Eukaryota</taxon>
        <taxon>Viridiplantae</taxon>
        <taxon>Streptophyta</taxon>
        <taxon>Embryophyta</taxon>
        <taxon>Tracheophyta</taxon>
        <taxon>Spermatophyta</taxon>
        <taxon>Magnoliopsida</taxon>
        <taxon>eudicotyledons</taxon>
        <taxon>Gunneridae</taxon>
        <taxon>Pentapetalae</taxon>
        <taxon>rosids</taxon>
        <taxon>fabids</taxon>
        <taxon>Malpighiales</taxon>
        <taxon>Euphorbiaceae</taxon>
        <taxon>Crotonoideae</taxon>
        <taxon>Micrandreae</taxon>
        <taxon>Hevea</taxon>
    </lineage>
</organism>
<dbReference type="SMART" id="SM00249">
    <property type="entry name" value="PHD"/>
    <property type="match status" value="1"/>
</dbReference>